<feature type="region of interest" description="Disordered" evidence="1">
    <location>
        <begin position="1"/>
        <end position="33"/>
    </location>
</feature>
<keyword evidence="3" id="KW-1185">Reference proteome</keyword>
<gene>
    <name evidence="2" type="ORF">M430DRAFT_14866</name>
</gene>
<evidence type="ECO:0000256" key="1">
    <source>
        <dbReference type="SAM" id="MobiDB-lite"/>
    </source>
</evidence>
<dbReference type="RefSeq" id="XP_024725124.1">
    <property type="nucleotide sequence ID" value="XM_024863136.1"/>
</dbReference>
<dbReference type="EMBL" id="KZ679006">
    <property type="protein sequence ID" value="PSS27599.1"/>
    <property type="molecule type" value="Genomic_DNA"/>
</dbReference>
<reference evidence="2 3" key="1">
    <citation type="journal article" date="2018" name="New Phytol.">
        <title>Comparative genomics and transcriptomics depict ericoid mycorrhizal fungi as versatile saprotrophs and plant mutualists.</title>
        <authorList>
            <person name="Martino E."/>
            <person name="Morin E."/>
            <person name="Grelet G.A."/>
            <person name="Kuo A."/>
            <person name="Kohler A."/>
            <person name="Daghino S."/>
            <person name="Barry K.W."/>
            <person name="Cichocki N."/>
            <person name="Clum A."/>
            <person name="Dockter R.B."/>
            <person name="Hainaut M."/>
            <person name="Kuo R.C."/>
            <person name="LaButti K."/>
            <person name="Lindahl B.D."/>
            <person name="Lindquist E.A."/>
            <person name="Lipzen A."/>
            <person name="Khouja H.R."/>
            <person name="Magnuson J."/>
            <person name="Murat C."/>
            <person name="Ohm R.A."/>
            <person name="Singer S.W."/>
            <person name="Spatafora J.W."/>
            <person name="Wang M."/>
            <person name="Veneault-Fourrey C."/>
            <person name="Henrissat B."/>
            <person name="Grigoriev I.V."/>
            <person name="Martin F.M."/>
            <person name="Perotto S."/>
        </authorList>
    </citation>
    <scope>NUCLEOTIDE SEQUENCE [LARGE SCALE GENOMIC DNA]</scope>
    <source>
        <strain evidence="2 3">ATCC 22711</strain>
    </source>
</reference>
<protein>
    <submittedName>
        <fullName evidence="2">Uncharacterized protein</fullName>
    </submittedName>
</protein>
<evidence type="ECO:0000313" key="3">
    <source>
        <dbReference type="Proteomes" id="UP000241818"/>
    </source>
</evidence>
<dbReference type="GeneID" id="36571217"/>
<proteinExistence type="predicted"/>
<sequence>MARSNAPLLLRNPRPHRSKLDKAGQLLDDAGDASQWASGRRLDRSVLPGNRTREKPDNNLILICFEAWTLPWDLGHVRRHQIPIGPTTSSSTPSKQGSPGQAGTKGNEKSKNPESLSKKPVVSRCHSGEVNSPCFVEDTRRRGDESTFLQMGKSRRMAGVVSCTE</sequence>
<name>A0A2T3BDW8_AMORE</name>
<organism evidence="2 3">
    <name type="scientific">Amorphotheca resinae ATCC 22711</name>
    <dbReference type="NCBI Taxonomy" id="857342"/>
    <lineage>
        <taxon>Eukaryota</taxon>
        <taxon>Fungi</taxon>
        <taxon>Dikarya</taxon>
        <taxon>Ascomycota</taxon>
        <taxon>Pezizomycotina</taxon>
        <taxon>Leotiomycetes</taxon>
        <taxon>Helotiales</taxon>
        <taxon>Amorphothecaceae</taxon>
        <taxon>Amorphotheca</taxon>
    </lineage>
</organism>
<evidence type="ECO:0000313" key="2">
    <source>
        <dbReference type="EMBL" id="PSS27599.1"/>
    </source>
</evidence>
<accession>A0A2T3BDW8</accession>
<dbReference type="AlphaFoldDB" id="A0A2T3BDW8"/>
<feature type="compositionally biased region" description="Low complexity" evidence="1">
    <location>
        <begin position="82"/>
        <end position="101"/>
    </location>
</feature>
<dbReference type="InParanoid" id="A0A2T3BDW8"/>
<dbReference type="Proteomes" id="UP000241818">
    <property type="component" value="Unassembled WGS sequence"/>
</dbReference>
<feature type="region of interest" description="Disordered" evidence="1">
    <location>
        <begin position="81"/>
        <end position="165"/>
    </location>
</feature>